<proteinExistence type="predicted"/>
<evidence type="ECO:0000313" key="2">
    <source>
        <dbReference type="Proteomes" id="UP001381693"/>
    </source>
</evidence>
<accession>A0AAN9AGD6</accession>
<protein>
    <submittedName>
        <fullName evidence="1">Uncharacterized protein</fullName>
    </submittedName>
</protein>
<reference evidence="1 2" key="1">
    <citation type="submission" date="2023-11" db="EMBL/GenBank/DDBJ databases">
        <title>Halocaridina rubra genome assembly.</title>
        <authorList>
            <person name="Smith C."/>
        </authorList>
    </citation>
    <scope>NUCLEOTIDE SEQUENCE [LARGE SCALE GENOMIC DNA]</scope>
    <source>
        <strain evidence="1">EP-1</strain>
        <tissue evidence="1">Whole</tissue>
    </source>
</reference>
<organism evidence="1 2">
    <name type="scientific">Halocaridina rubra</name>
    <name type="common">Hawaiian red shrimp</name>
    <dbReference type="NCBI Taxonomy" id="373956"/>
    <lineage>
        <taxon>Eukaryota</taxon>
        <taxon>Metazoa</taxon>
        <taxon>Ecdysozoa</taxon>
        <taxon>Arthropoda</taxon>
        <taxon>Crustacea</taxon>
        <taxon>Multicrustacea</taxon>
        <taxon>Malacostraca</taxon>
        <taxon>Eumalacostraca</taxon>
        <taxon>Eucarida</taxon>
        <taxon>Decapoda</taxon>
        <taxon>Pleocyemata</taxon>
        <taxon>Caridea</taxon>
        <taxon>Atyoidea</taxon>
        <taxon>Atyidae</taxon>
        <taxon>Halocaridina</taxon>
    </lineage>
</organism>
<keyword evidence="2" id="KW-1185">Reference proteome</keyword>
<dbReference type="AlphaFoldDB" id="A0AAN9AGD6"/>
<sequence length="145" mass="15708">MSPEEPPLALLTTKAVQSTSLALQSIHHIHSSDSLPLGMFSVSDCITNDIFEEYLEDTSSLFVDEARNTLDTTSTSKATNSRLGDALDVVTKNLTMAFSAPFTQAFTSLAASCHDQSREENAAYGFSWMFTLEGVRTFPCGSQVG</sequence>
<dbReference type="Proteomes" id="UP001381693">
    <property type="component" value="Unassembled WGS sequence"/>
</dbReference>
<evidence type="ECO:0000313" key="1">
    <source>
        <dbReference type="EMBL" id="KAK7086413.1"/>
    </source>
</evidence>
<gene>
    <name evidence="1" type="ORF">SK128_004508</name>
</gene>
<dbReference type="EMBL" id="JAXCGZ010000209">
    <property type="protein sequence ID" value="KAK7086413.1"/>
    <property type="molecule type" value="Genomic_DNA"/>
</dbReference>
<feature type="non-terminal residue" evidence="1">
    <location>
        <position position="145"/>
    </location>
</feature>
<name>A0AAN9AGD6_HALRR</name>
<comment type="caution">
    <text evidence="1">The sequence shown here is derived from an EMBL/GenBank/DDBJ whole genome shotgun (WGS) entry which is preliminary data.</text>
</comment>